<dbReference type="CDD" id="cd01448">
    <property type="entry name" value="TST_Repeat_1"/>
    <property type="match status" value="1"/>
</dbReference>
<feature type="domain" description="Rhodanese" evidence="3">
    <location>
        <begin position="173"/>
        <end position="286"/>
    </location>
</feature>
<sequence>MSVPLTIAPTDPILSDPSVVILDASWLYEPDPPTRDAYEEFNAGPRFPGARFWSLDEVSEPHPDGYALMLPSPERFAKFAGDHGIERDSHVIVYDNEGVFAAPRTAWTFKVYGHEKVSVIDGGLPRARKEGVKLETGPPKAFGKTTYPVPTPTPSAVVEFPEITKIASRATPLDDQVVLIDARPASAYEAGHIPTSLSFDFPTALLTGQAKHDNGGASAKVQEFTYLREKDDLRKHLTEQIGEEAYKKIESGEATVVNTCGGGLSAAINWLQLQSLGIPSRLYDEVSVWVSTLPLLPVLLQRKRLLKALVACRPKYSPGADTQLDLRQ</sequence>
<dbReference type="PANTHER" id="PTHR11364">
    <property type="entry name" value="THIOSULFATE SULFERTANSFERASE"/>
    <property type="match status" value="1"/>
</dbReference>
<feature type="domain" description="Rhodanese" evidence="3">
    <location>
        <begin position="15"/>
        <end position="136"/>
    </location>
</feature>
<dbReference type="OrthoDB" id="270167at2759"/>
<dbReference type="InterPro" id="IPR001763">
    <property type="entry name" value="Rhodanese-like_dom"/>
</dbReference>
<dbReference type="SUPFAM" id="SSF52821">
    <property type="entry name" value="Rhodanese/Cell cycle control phosphatase"/>
    <property type="match status" value="2"/>
</dbReference>
<dbReference type="GO" id="GO:0004792">
    <property type="term" value="F:thiosulfate-cyanide sulfurtransferase activity"/>
    <property type="evidence" value="ECO:0007669"/>
    <property type="project" value="TreeGrafter"/>
</dbReference>
<dbReference type="Pfam" id="PF00581">
    <property type="entry name" value="Rhodanese"/>
    <property type="match status" value="2"/>
</dbReference>
<dbReference type="SMART" id="SM00450">
    <property type="entry name" value="RHOD"/>
    <property type="match status" value="2"/>
</dbReference>
<evidence type="ECO:0000259" key="3">
    <source>
        <dbReference type="PROSITE" id="PS50206"/>
    </source>
</evidence>
<dbReference type="STRING" id="1296120.A0A1B9GTH7"/>
<keyword evidence="5" id="KW-1185">Reference proteome</keyword>
<keyword evidence="1" id="KW-0808">Transferase</keyword>
<dbReference type="Proteomes" id="UP000092666">
    <property type="component" value="Unassembled WGS sequence"/>
</dbReference>
<dbReference type="AlphaFoldDB" id="A0A1B9GTH7"/>
<dbReference type="InterPro" id="IPR036873">
    <property type="entry name" value="Rhodanese-like_dom_sf"/>
</dbReference>
<dbReference type="GO" id="GO:0005739">
    <property type="term" value="C:mitochondrion"/>
    <property type="evidence" value="ECO:0007669"/>
    <property type="project" value="TreeGrafter"/>
</dbReference>
<reference evidence="4 5" key="1">
    <citation type="submission" date="2013-07" db="EMBL/GenBank/DDBJ databases">
        <title>The Genome Sequence of Cryptococcus heveanensis BCC8398.</title>
        <authorList>
            <consortium name="The Broad Institute Genome Sequencing Platform"/>
            <person name="Cuomo C."/>
            <person name="Litvintseva A."/>
            <person name="Chen Y."/>
            <person name="Heitman J."/>
            <person name="Sun S."/>
            <person name="Springer D."/>
            <person name="Dromer F."/>
            <person name="Young S.K."/>
            <person name="Zeng Q."/>
            <person name="Gargeya S."/>
            <person name="Fitzgerald M."/>
            <person name="Abouelleil A."/>
            <person name="Alvarado L."/>
            <person name="Berlin A.M."/>
            <person name="Chapman S.B."/>
            <person name="Dewar J."/>
            <person name="Goldberg J."/>
            <person name="Griggs A."/>
            <person name="Gujja S."/>
            <person name="Hansen M."/>
            <person name="Howarth C."/>
            <person name="Imamovic A."/>
            <person name="Larimer J."/>
            <person name="McCowan C."/>
            <person name="Murphy C."/>
            <person name="Pearson M."/>
            <person name="Priest M."/>
            <person name="Roberts A."/>
            <person name="Saif S."/>
            <person name="Shea T."/>
            <person name="Sykes S."/>
            <person name="Wortman J."/>
            <person name="Nusbaum C."/>
            <person name="Birren B."/>
        </authorList>
    </citation>
    <scope>NUCLEOTIDE SEQUENCE [LARGE SCALE GENOMIC DNA]</scope>
    <source>
        <strain evidence="4 5">BCC8398</strain>
    </source>
</reference>
<keyword evidence="2" id="KW-0677">Repeat</keyword>
<proteinExistence type="predicted"/>
<gene>
    <name evidence="4" type="ORF">I316_04125</name>
</gene>
<dbReference type="Gene3D" id="3.40.250.10">
    <property type="entry name" value="Rhodanese-like domain"/>
    <property type="match status" value="2"/>
</dbReference>
<evidence type="ECO:0000313" key="5">
    <source>
        <dbReference type="Proteomes" id="UP000092666"/>
    </source>
</evidence>
<dbReference type="PROSITE" id="PS50206">
    <property type="entry name" value="RHODANESE_3"/>
    <property type="match status" value="2"/>
</dbReference>
<organism evidence="4 5">
    <name type="scientific">Kwoniella heveanensis BCC8398</name>
    <dbReference type="NCBI Taxonomy" id="1296120"/>
    <lineage>
        <taxon>Eukaryota</taxon>
        <taxon>Fungi</taxon>
        <taxon>Dikarya</taxon>
        <taxon>Basidiomycota</taxon>
        <taxon>Agaricomycotina</taxon>
        <taxon>Tremellomycetes</taxon>
        <taxon>Tremellales</taxon>
        <taxon>Cryptococcaceae</taxon>
        <taxon>Kwoniella</taxon>
    </lineage>
</organism>
<accession>A0A1B9GTH7</accession>
<name>A0A1B9GTH7_9TREE</name>
<dbReference type="EMBL" id="KI669501">
    <property type="protein sequence ID" value="OCF34175.1"/>
    <property type="molecule type" value="Genomic_DNA"/>
</dbReference>
<reference evidence="5" key="2">
    <citation type="submission" date="2013-12" db="EMBL/GenBank/DDBJ databases">
        <title>Evolution of pathogenesis and genome organization in the Tremellales.</title>
        <authorList>
            <person name="Cuomo C."/>
            <person name="Litvintseva A."/>
            <person name="Heitman J."/>
            <person name="Chen Y."/>
            <person name="Sun S."/>
            <person name="Springer D."/>
            <person name="Dromer F."/>
            <person name="Young S."/>
            <person name="Zeng Q."/>
            <person name="Chapman S."/>
            <person name="Gujja S."/>
            <person name="Saif S."/>
            <person name="Birren B."/>
        </authorList>
    </citation>
    <scope>NUCLEOTIDE SEQUENCE [LARGE SCALE GENOMIC DNA]</scope>
    <source>
        <strain evidence="5">BCC8398</strain>
    </source>
</reference>
<protein>
    <recommendedName>
        <fullName evidence="3">Rhodanese domain-containing protein</fullName>
    </recommendedName>
</protein>
<evidence type="ECO:0000256" key="2">
    <source>
        <dbReference type="ARBA" id="ARBA00022737"/>
    </source>
</evidence>
<dbReference type="PANTHER" id="PTHR11364:SF27">
    <property type="entry name" value="SULFURTRANSFERASE"/>
    <property type="match status" value="1"/>
</dbReference>
<evidence type="ECO:0000313" key="4">
    <source>
        <dbReference type="EMBL" id="OCF34175.1"/>
    </source>
</evidence>
<evidence type="ECO:0000256" key="1">
    <source>
        <dbReference type="ARBA" id="ARBA00022679"/>
    </source>
</evidence>
<dbReference type="InterPro" id="IPR045078">
    <property type="entry name" value="TST/MPST-like"/>
</dbReference>